<name>R6TXN8_9FIRM</name>
<protein>
    <recommendedName>
        <fullName evidence="3">ABC transporter ATP-binding protein</fullName>
    </recommendedName>
</protein>
<sequence>MNKILEGKLILLASHNPLDIDLLCDCVYELDAETIVSQRSILSQ</sequence>
<dbReference type="AlphaFoldDB" id="R6TXN8"/>
<comment type="caution">
    <text evidence="1">The sequence shown here is derived from an EMBL/GenBank/DDBJ whole genome shotgun (WGS) entry which is preliminary data.</text>
</comment>
<evidence type="ECO:0008006" key="3">
    <source>
        <dbReference type="Google" id="ProtNLM"/>
    </source>
</evidence>
<evidence type="ECO:0000313" key="1">
    <source>
        <dbReference type="EMBL" id="CDC72661.1"/>
    </source>
</evidence>
<reference evidence="1" key="1">
    <citation type="submission" date="2012-11" db="EMBL/GenBank/DDBJ databases">
        <title>Dependencies among metagenomic species, viruses, plasmids and units of genetic variation.</title>
        <authorList>
            <person name="Nielsen H.B."/>
            <person name="Almeida M."/>
            <person name="Juncker A.S."/>
            <person name="Rasmussen S."/>
            <person name="Li J."/>
            <person name="Sunagawa S."/>
            <person name="Plichta D."/>
            <person name="Gautier L."/>
            <person name="Le Chatelier E."/>
            <person name="Peletier E."/>
            <person name="Bonde I."/>
            <person name="Nielsen T."/>
            <person name="Manichanh C."/>
            <person name="Arumugam M."/>
            <person name="Batto J."/>
            <person name="Santos M.B.Q.D."/>
            <person name="Blom N."/>
            <person name="Borruel N."/>
            <person name="Burgdorf K.S."/>
            <person name="Boumezbeur F."/>
            <person name="Casellas F."/>
            <person name="Dore J."/>
            <person name="Guarner F."/>
            <person name="Hansen T."/>
            <person name="Hildebrand F."/>
            <person name="Kaas R.S."/>
            <person name="Kennedy S."/>
            <person name="Kristiansen K."/>
            <person name="Kultima J.R."/>
            <person name="Leonard P."/>
            <person name="Levenez F."/>
            <person name="Lund O."/>
            <person name="Moumen B."/>
            <person name="Le Paslier D."/>
            <person name="Pons N."/>
            <person name="Pedersen O."/>
            <person name="Prifti E."/>
            <person name="Qin J."/>
            <person name="Raes J."/>
            <person name="Tap J."/>
            <person name="Tims S."/>
            <person name="Ussery D.W."/>
            <person name="Yamada T."/>
            <person name="MetaHit consortium"/>
            <person name="Renault P."/>
            <person name="Sicheritz-Ponten T."/>
            <person name="Bork P."/>
            <person name="Wang J."/>
            <person name="Brunak S."/>
            <person name="Ehrlich S.D."/>
        </authorList>
    </citation>
    <scope>NUCLEOTIDE SEQUENCE [LARGE SCALE GENOMIC DNA]</scope>
</reference>
<dbReference type="EMBL" id="CBFV010000041">
    <property type="protein sequence ID" value="CDC72661.1"/>
    <property type="molecule type" value="Genomic_DNA"/>
</dbReference>
<proteinExistence type="predicted"/>
<accession>R6TXN8</accession>
<dbReference type="Proteomes" id="UP000018162">
    <property type="component" value="Unassembled WGS sequence"/>
</dbReference>
<gene>
    <name evidence="1" type="ORF">BN626_00888</name>
</gene>
<evidence type="ECO:0000313" key="2">
    <source>
        <dbReference type="Proteomes" id="UP000018162"/>
    </source>
</evidence>
<organism evidence="1 2">
    <name type="scientific">Agathobacter rectalis CAG:36</name>
    <dbReference type="NCBI Taxonomy" id="1263079"/>
    <lineage>
        <taxon>Bacteria</taxon>
        <taxon>Bacillati</taxon>
        <taxon>Bacillota</taxon>
        <taxon>Clostridia</taxon>
        <taxon>Lachnospirales</taxon>
        <taxon>Lachnospiraceae</taxon>
        <taxon>Agathobacter</taxon>
    </lineage>
</organism>